<keyword evidence="2" id="KW-1185">Reference proteome</keyword>
<reference evidence="1" key="1">
    <citation type="submission" date="2021-01" db="EMBL/GenBank/DDBJ databases">
        <title>Whole genome shotgun sequence of Planosporangium flavigriseum NBRC 105377.</title>
        <authorList>
            <person name="Komaki H."/>
            <person name="Tamura T."/>
        </authorList>
    </citation>
    <scope>NUCLEOTIDE SEQUENCE</scope>
    <source>
        <strain evidence="1">NBRC 105377</strain>
    </source>
</reference>
<dbReference type="RefSeq" id="WP_168071650.1">
    <property type="nucleotide sequence ID" value="NZ_BAAAQJ010000003.1"/>
</dbReference>
<gene>
    <name evidence="1" type="ORF">Pfl04_16190</name>
</gene>
<evidence type="ECO:0000313" key="1">
    <source>
        <dbReference type="EMBL" id="GIG73215.1"/>
    </source>
</evidence>
<comment type="caution">
    <text evidence="1">The sequence shown here is derived from an EMBL/GenBank/DDBJ whole genome shotgun (WGS) entry which is preliminary data.</text>
</comment>
<dbReference type="Proteomes" id="UP000653674">
    <property type="component" value="Unassembled WGS sequence"/>
</dbReference>
<accession>A0A8J3LY28</accession>
<protein>
    <recommendedName>
        <fullName evidence="3">CBS domain-containing protein</fullName>
    </recommendedName>
</protein>
<proteinExistence type="predicted"/>
<dbReference type="EMBL" id="BONU01000007">
    <property type="protein sequence ID" value="GIG73215.1"/>
    <property type="molecule type" value="Genomic_DNA"/>
</dbReference>
<organism evidence="1 2">
    <name type="scientific">Planosporangium flavigriseum</name>
    <dbReference type="NCBI Taxonomy" id="373681"/>
    <lineage>
        <taxon>Bacteria</taxon>
        <taxon>Bacillati</taxon>
        <taxon>Actinomycetota</taxon>
        <taxon>Actinomycetes</taxon>
        <taxon>Micromonosporales</taxon>
        <taxon>Micromonosporaceae</taxon>
        <taxon>Planosporangium</taxon>
    </lineage>
</organism>
<sequence length="251" mass="28022">MANQSPPASLADRFMAAWRALEACLKDRWSELEQQQSRYAIPDNAQLLRWAEQRKLLTRSAADFLDSCRHARNAYAHVSFDDYAGPVALPPEQVVLRLERVVSSLRNPARITEVAVEARTCEPSTPLREALSLMHKGDFSQVPYRHDQHGWLLVTREQVARWLEAQADEDGMALVSLGQPVVTLADDPRVGPVIPRRLPASAPLVDAVTELEAALHTPDYPLVLVTVKGRNTPVRVLAVDDLPRAYEVLGR</sequence>
<dbReference type="AlphaFoldDB" id="A0A8J3LY28"/>
<name>A0A8J3LY28_9ACTN</name>
<evidence type="ECO:0000313" key="2">
    <source>
        <dbReference type="Proteomes" id="UP000653674"/>
    </source>
</evidence>
<evidence type="ECO:0008006" key="3">
    <source>
        <dbReference type="Google" id="ProtNLM"/>
    </source>
</evidence>